<dbReference type="Proteomes" id="UP000569732">
    <property type="component" value="Unassembled WGS sequence"/>
</dbReference>
<feature type="domain" description="Antirepressor protein C-terminal" evidence="1">
    <location>
        <begin position="8"/>
        <end position="107"/>
    </location>
</feature>
<dbReference type="GO" id="GO:0003677">
    <property type="term" value="F:DNA binding"/>
    <property type="evidence" value="ECO:0007669"/>
    <property type="project" value="InterPro"/>
</dbReference>
<accession>A0A853IM16</accession>
<sequence length="112" mass="12935">EKVQEQTKQIEVLTPKAEFHDQVIQSDDAITVAEAAKIMGTGRNRLFKFLRDIKWVTYFNEPYQRLIEKGYLDVKLSEFDHPSQGLKQSVTALITGKGLRELNELWSQRLVA</sequence>
<dbReference type="InterPro" id="IPR005039">
    <property type="entry name" value="Ant_C"/>
</dbReference>
<keyword evidence="3" id="KW-1185">Reference proteome</keyword>
<comment type="caution">
    <text evidence="2">The sequence shown here is derived from an EMBL/GenBank/DDBJ whole genome shotgun (WGS) entry which is preliminary data.</text>
</comment>
<evidence type="ECO:0000313" key="3">
    <source>
        <dbReference type="Proteomes" id="UP000569732"/>
    </source>
</evidence>
<evidence type="ECO:0000259" key="1">
    <source>
        <dbReference type="Pfam" id="PF03374"/>
    </source>
</evidence>
<gene>
    <name evidence="2" type="ORF">H0A36_29040</name>
</gene>
<protein>
    <submittedName>
        <fullName evidence="2">Phage antirepressor KilAC domain-containing protein</fullName>
    </submittedName>
</protein>
<evidence type="ECO:0000313" key="2">
    <source>
        <dbReference type="EMBL" id="NYZ70065.1"/>
    </source>
</evidence>
<dbReference type="AlphaFoldDB" id="A0A853IM16"/>
<dbReference type="RefSeq" id="WP_180572006.1">
    <property type="nucleotide sequence ID" value="NZ_JACCKB010000250.1"/>
</dbReference>
<dbReference type="EMBL" id="JACCKB010000250">
    <property type="protein sequence ID" value="NYZ70065.1"/>
    <property type="molecule type" value="Genomic_DNA"/>
</dbReference>
<feature type="non-terminal residue" evidence="2">
    <location>
        <position position="1"/>
    </location>
</feature>
<name>A0A853IM16_9GAMM</name>
<reference evidence="2 3" key="1">
    <citation type="submission" date="2020-07" db="EMBL/GenBank/DDBJ databases">
        <title>Endozoicomonas sp. nov., isolated from sediment.</title>
        <authorList>
            <person name="Gu T."/>
        </authorList>
    </citation>
    <scope>NUCLEOTIDE SEQUENCE [LARGE SCALE GENOMIC DNA]</scope>
    <source>
        <strain evidence="2 3">SM1973</strain>
    </source>
</reference>
<proteinExistence type="predicted"/>
<organism evidence="2 3">
    <name type="scientific">Spartinivicinus marinus</name>
    <dbReference type="NCBI Taxonomy" id="2994442"/>
    <lineage>
        <taxon>Bacteria</taxon>
        <taxon>Pseudomonadati</taxon>
        <taxon>Pseudomonadota</taxon>
        <taxon>Gammaproteobacteria</taxon>
        <taxon>Oceanospirillales</taxon>
        <taxon>Zooshikellaceae</taxon>
        <taxon>Spartinivicinus</taxon>
    </lineage>
</organism>
<dbReference type="Pfam" id="PF03374">
    <property type="entry name" value="ANT"/>
    <property type="match status" value="1"/>
</dbReference>